<evidence type="ECO:0008006" key="3">
    <source>
        <dbReference type="Google" id="ProtNLM"/>
    </source>
</evidence>
<dbReference type="OrthoDB" id="1910099at2"/>
<sequence length="102" mass="11758">MVKIDNKVLNYVQGKNLCFVVFIKNTSIDCDCGNIHNDVKTVKIRVLFETDIIDEELYDIYKYNNIKVFVLKDLKIVGDINIYQKAKIPFIKPIFGIKGITA</sequence>
<protein>
    <recommendedName>
        <fullName evidence="3">FeS cluster biogenesis domain-containing protein</fullName>
    </recommendedName>
</protein>
<dbReference type="AlphaFoldDB" id="A0A1L5F7C0"/>
<evidence type="ECO:0000313" key="2">
    <source>
        <dbReference type="Proteomes" id="UP000184604"/>
    </source>
</evidence>
<proteinExistence type="predicted"/>
<dbReference type="EMBL" id="CP018335">
    <property type="protein sequence ID" value="APM38889.1"/>
    <property type="molecule type" value="Genomic_DNA"/>
</dbReference>
<organism evidence="1 2">
    <name type="scientific">Clostridium kluyveri</name>
    <dbReference type="NCBI Taxonomy" id="1534"/>
    <lineage>
        <taxon>Bacteria</taxon>
        <taxon>Bacillati</taxon>
        <taxon>Bacillota</taxon>
        <taxon>Clostridia</taxon>
        <taxon>Eubacteriales</taxon>
        <taxon>Clostridiaceae</taxon>
        <taxon>Clostridium</taxon>
    </lineage>
</organism>
<evidence type="ECO:0000313" key="1">
    <source>
        <dbReference type="EMBL" id="APM38889.1"/>
    </source>
</evidence>
<reference evidence="1 2" key="1">
    <citation type="submission" date="2016-12" db="EMBL/GenBank/DDBJ databases">
        <title>Complete genome sequence of Clostridium kluyveri JZZ isolated from the pit mud of a Chinese flavor liquor-making factory.</title>
        <authorList>
            <person name="Wang Y."/>
        </authorList>
    </citation>
    <scope>NUCLEOTIDE SEQUENCE [LARGE SCALE GENOMIC DNA]</scope>
    <source>
        <strain evidence="1 2">JZZ</strain>
    </source>
</reference>
<name>A0A1L5F7C0_CLOKL</name>
<dbReference type="Proteomes" id="UP000184604">
    <property type="component" value="Chromosome"/>
</dbReference>
<accession>A0A1L5F7C0</accession>
<dbReference type="RefSeq" id="WP_073538533.1">
    <property type="nucleotide sequence ID" value="NZ_CP018335.1"/>
</dbReference>
<gene>
    <name evidence="1" type="ORF">BS101_09065</name>
</gene>